<feature type="compositionally biased region" description="Polar residues" evidence="1">
    <location>
        <begin position="287"/>
        <end position="296"/>
    </location>
</feature>
<feature type="compositionally biased region" description="Polar residues" evidence="1">
    <location>
        <begin position="212"/>
        <end position="233"/>
    </location>
</feature>
<accession>A0ABR1NB00</accession>
<feature type="region of interest" description="Disordered" evidence="1">
    <location>
        <begin position="365"/>
        <end position="453"/>
    </location>
</feature>
<feature type="compositionally biased region" description="Polar residues" evidence="1">
    <location>
        <begin position="387"/>
        <end position="399"/>
    </location>
</feature>
<feature type="region of interest" description="Disordered" evidence="1">
    <location>
        <begin position="195"/>
        <end position="304"/>
    </location>
</feature>
<reference evidence="2 3" key="1">
    <citation type="submission" date="2024-04" db="EMBL/GenBank/DDBJ databases">
        <title>Phyllosticta paracitricarpa is synonymous to the EU quarantine fungus P. citricarpa based on phylogenomic analyses.</title>
        <authorList>
            <consortium name="Lawrence Berkeley National Laboratory"/>
            <person name="Van ingen-buijs V.A."/>
            <person name="Van westerhoven A.C."/>
            <person name="Haridas S."/>
            <person name="Skiadas P."/>
            <person name="Martin F."/>
            <person name="Groenewald J.Z."/>
            <person name="Crous P.W."/>
            <person name="Seidl M.F."/>
        </authorList>
    </citation>
    <scope>NUCLEOTIDE SEQUENCE [LARGE SCALE GENOMIC DNA]</scope>
    <source>
        <strain evidence="2 3">CBS 141358</strain>
    </source>
</reference>
<gene>
    <name evidence="2" type="ORF">JOL62DRAFT_602916</name>
</gene>
<feature type="compositionally biased region" description="Basic and acidic residues" evidence="1">
    <location>
        <begin position="271"/>
        <end position="286"/>
    </location>
</feature>
<evidence type="ECO:0000256" key="1">
    <source>
        <dbReference type="SAM" id="MobiDB-lite"/>
    </source>
</evidence>
<feature type="compositionally biased region" description="Low complexity" evidence="1">
    <location>
        <begin position="415"/>
        <end position="438"/>
    </location>
</feature>
<comment type="caution">
    <text evidence="2">The sequence shown here is derived from an EMBL/GenBank/DDBJ whole genome shotgun (WGS) entry which is preliminary data.</text>
</comment>
<dbReference type="InterPro" id="IPR036864">
    <property type="entry name" value="Zn2-C6_fun-type_DNA-bd_sf"/>
</dbReference>
<evidence type="ECO:0000313" key="2">
    <source>
        <dbReference type="EMBL" id="KAK7612366.1"/>
    </source>
</evidence>
<keyword evidence="3" id="KW-1185">Reference proteome</keyword>
<dbReference type="Proteomes" id="UP001367316">
    <property type="component" value="Unassembled WGS sequence"/>
</dbReference>
<protein>
    <submittedName>
        <fullName evidence="2">Uncharacterized protein</fullName>
    </submittedName>
</protein>
<sequence length="709" mass="79179">MQYSPYPSLGQSYNFSPDGRITGFAVLQQKRCEATWQDDDLFFFDNHQRWGLLADGSRPGCCDSFCHGPCLYVETPGRPDIMFHSCEEYKYKIVILRCLACEATNSVCDGQIPCSVCFRNGVECFPYSELVDDNLVWSRWTAMSHERIDTSNHGQLAEESSREDLQPSSLEYQYPEEVYPSVSCQFLPSTDDHPDFPYQQQFDMSDPIEPYFQSTPSTSSPAHCLNNGTSSSPDYPRLAHTVSETTNFQQSDAEDLQTTSTIPRKRQRTGQSDKGKEPERNKRTRTDSSVMPQSMCLTPPFTPGPCDRTRSDLHMMEEPSEQTQHQFQMSTPDSFADLHQFLLDSEQAFFGFDNMDQDTTALFEDKTNSAGPSRQFNLSRPVESGFSPRSLSPVQQQPAANHKPEKTWSRRRSKPSTAAAASKSKTTNPTTLTAAGPGTRTGGGRYDGATYDAPHPSTSLPSRFCNLTAIEILTYLPKHAWSHPDICMRLVDEGWGDSTMADYITVTRGRRQLKNSIGKSITTIGKAKYPWFREVSAQELARVPHDYGTVPIAGLDYVRTSGGDGGKAAAAAAARRGPKFASQWRVKLHRKVNHLPQVSLATDGFAPGKTSLPMWKLADGVRPGWHPIGPDALDLTRCVEYAVKTRAVHEWLFPDDWEEVLRRVGGPAPVLADSFDRPALERWKALREGLSDMELCKLKGEKKGKGVEG</sequence>
<proteinExistence type="predicted"/>
<dbReference type="SUPFAM" id="SSF57701">
    <property type="entry name" value="Zn2/Cys6 DNA-binding domain"/>
    <property type="match status" value="1"/>
</dbReference>
<dbReference type="EMBL" id="JBBPBF010000010">
    <property type="protein sequence ID" value="KAK7612366.1"/>
    <property type="molecule type" value="Genomic_DNA"/>
</dbReference>
<name>A0ABR1NB00_9PEZI</name>
<feature type="compositionally biased region" description="Polar residues" evidence="1">
    <location>
        <begin position="368"/>
        <end position="378"/>
    </location>
</feature>
<feature type="compositionally biased region" description="Polar residues" evidence="1">
    <location>
        <begin position="242"/>
        <end position="262"/>
    </location>
</feature>
<organism evidence="2 3">
    <name type="scientific">Phyllosticta paracitricarpa</name>
    <dbReference type="NCBI Taxonomy" id="2016321"/>
    <lineage>
        <taxon>Eukaryota</taxon>
        <taxon>Fungi</taxon>
        <taxon>Dikarya</taxon>
        <taxon>Ascomycota</taxon>
        <taxon>Pezizomycotina</taxon>
        <taxon>Dothideomycetes</taxon>
        <taxon>Dothideomycetes incertae sedis</taxon>
        <taxon>Botryosphaeriales</taxon>
        <taxon>Phyllostictaceae</taxon>
        <taxon>Phyllosticta</taxon>
    </lineage>
</organism>
<evidence type="ECO:0000313" key="3">
    <source>
        <dbReference type="Proteomes" id="UP001367316"/>
    </source>
</evidence>